<dbReference type="SMART" id="SM00228">
    <property type="entry name" value="PDZ"/>
    <property type="match status" value="1"/>
</dbReference>
<feature type="compositionally biased region" description="Pro residues" evidence="4">
    <location>
        <begin position="53"/>
        <end position="66"/>
    </location>
</feature>
<evidence type="ECO:0000259" key="5">
    <source>
        <dbReference type="PROSITE" id="PS50106"/>
    </source>
</evidence>
<dbReference type="Gene3D" id="2.30.42.10">
    <property type="match status" value="1"/>
</dbReference>
<gene>
    <name evidence="6" type="ORF">ET989_00980</name>
</gene>
<dbReference type="PANTHER" id="PTHR43343:SF3">
    <property type="entry name" value="PROTEASE DO-LIKE 8, CHLOROPLASTIC"/>
    <property type="match status" value="1"/>
</dbReference>
<dbReference type="PANTHER" id="PTHR43343">
    <property type="entry name" value="PEPTIDASE S12"/>
    <property type="match status" value="1"/>
</dbReference>
<evidence type="ECO:0000256" key="1">
    <source>
        <dbReference type="ARBA" id="ARBA00010541"/>
    </source>
</evidence>
<feature type="domain" description="PDZ" evidence="5">
    <location>
        <begin position="289"/>
        <end position="352"/>
    </location>
</feature>
<dbReference type="RefSeq" id="WP_206662164.1">
    <property type="nucleotide sequence ID" value="NZ_SDMQ01000001.1"/>
</dbReference>
<dbReference type="AlphaFoldDB" id="A0A4V2JSS7"/>
<organism evidence="6 7">
    <name type="scientific">Propioniciclava sinopodophylli</name>
    <dbReference type="NCBI Taxonomy" id="1837344"/>
    <lineage>
        <taxon>Bacteria</taxon>
        <taxon>Bacillati</taxon>
        <taxon>Actinomycetota</taxon>
        <taxon>Actinomycetes</taxon>
        <taxon>Propionibacteriales</taxon>
        <taxon>Propionibacteriaceae</taxon>
        <taxon>Propioniciclava</taxon>
    </lineage>
</organism>
<proteinExistence type="inferred from homology"/>
<dbReference type="InterPro" id="IPR036034">
    <property type="entry name" value="PDZ_sf"/>
</dbReference>
<dbReference type="Pfam" id="PF13365">
    <property type="entry name" value="Trypsin_2"/>
    <property type="match status" value="1"/>
</dbReference>
<dbReference type="SUPFAM" id="SSF50156">
    <property type="entry name" value="PDZ domain-like"/>
    <property type="match status" value="1"/>
</dbReference>
<evidence type="ECO:0000256" key="4">
    <source>
        <dbReference type="SAM" id="MobiDB-lite"/>
    </source>
</evidence>
<comment type="similarity">
    <text evidence="1">Belongs to the peptidase S1C family.</text>
</comment>
<dbReference type="InterPro" id="IPR001478">
    <property type="entry name" value="PDZ"/>
</dbReference>
<comment type="caution">
    <text evidence="6">The sequence shown here is derived from an EMBL/GenBank/DDBJ whole genome shotgun (WGS) entry which is preliminary data.</text>
</comment>
<protein>
    <submittedName>
        <fullName evidence="6">PDZ domain-containing protein</fullName>
    </submittedName>
</protein>
<feature type="region of interest" description="Disordered" evidence="4">
    <location>
        <begin position="51"/>
        <end position="92"/>
    </location>
</feature>
<dbReference type="Gene3D" id="2.40.10.10">
    <property type="entry name" value="Trypsin-like serine proteases"/>
    <property type="match status" value="2"/>
</dbReference>
<dbReference type="InterPro" id="IPR051201">
    <property type="entry name" value="Chloro_Bact_Ser_Proteases"/>
</dbReference>
<accession>A0A4V2JSS7</accession>
<dbReference type="InterPro" id="IPR043504">
    <property type="entry name" value="Peptidase_S1_PA_chymotrypsin"/>
</dbReference>
<dbReference type="InterPro" id="IPR009003">
    <property type="entry name" value="Peptidase_S1_PA"/>
</dbReference>
<keyword evidence="7" id="KW-1185">Reference proteome</keyword>
<evidence type="ECO:0000256" key="2">
    <source>
        <dbReference type="ARBA" id="ARBA00022670"/>
    </source>
</evidence>
<name>A0A4V2JSS7_9ACTN</name>
<dbReference type="EMBL" id="SDMQ01000001">
    <property type="protein sequence ID" value="TBT88558.1"/>
    <property type="molecule type" value="Genomic_DNA"/>
</dbReference>
<dbReference type="Proteomes" id="UP000292373">
    <property type="component" value="Unassembled WGS sequence"/>
</dbReference>
<evidence type="ECO:0000313" key="6">
    <source>
        <dbReference type="EMBL" id="TBT88558.1"/>
    </source>
</evidence>
<dbReference type="GO" id="GO:0004252">
    <property type="term" value="F:serine-type endopeptidase activity"/>
    <property type="evidence" value="ECO:0007669"/>
    <property type="project" value="InterPro"/>
</dbReference>
<evidence type="ECO:0000313" key="7">
    <source>
        <dbReference type="Proteomes" id="UP000292373"/>
    </source>
</evidence>
<sequence length="394" mass="40804">MTAPWPPPSPRPVSHPPSLVLVVIGVVLAMASQLGTAVSVASAANQWLERLQPAPPPVSSPAPAPTSPGRTPEPSASATPDRPLPEQSVGPVEVTDALKRGVVLITGRTPAEGVAGTGMVITPDGYVLTNYHVVRSTEAITVTIAATGRRHTAELVGRDATKDVALLKLDRASNLDVVTIDSDPVRIGDIVVAAGNANGQGYVSAHRGNILELDRQINVKGANVNDPPQRLRGLIETNAPAWPGDSGGPMYDAESEVLGMTTAGSSTGDGETEDKQVYAVPIREALDVVDKIKRGDESGTIVIGPKAYLGVIVQADDSSAVIVSEVQANTPAAEAGLTTGDTILNLDGQAVRTRAELSDVLDTIEPGTTVQITWTTASGRERTAPITPKASPLN</sequence>
<reference evidence="6 7" key="1">
    <citation type="submission" date="2019-01" db="EMBL/GenBank/DDBJ databases">
        <title>Lactibacter flavus gen. nov., sp. nov., a novel bacterium of the family Propionibacteriaceae isolated from raw milk and dairy products.</title>
        <authorList>
            <person name="Huptas C."/>
            <person name="Wenning M."/>
            <person name="Breitenwieser F."/>
            <person name="Doll E."/>
            <person name="Von Neubeck M."/>
            <person name="Busse H.-J."/>
            <person name="Scherer S."/>
        </authorList>
    </citation>
    <scope>NUCLEOTIDE SEQUENCE [LARGE SCALE GENOMIC DNA]</scope>
    <source>
        <strain evidence="6 7">KCTC 33808</strain>
    </source>
</reference>
<keyword evidence="2" id="KW-0645">Protease</keyword>
<dbReference type="Pfam" id="PF13180">
    <property type="entry name" value="PDZ_2"/>
    <property type="match status" value="1"/>
</dbReference>
<dbReference type="PROSITE" id="PS50106">
    <property type="entry name" value="PDZ"/>
    <property type="match status" value="1"/>
</dbReference>
<dbReference type="InterPro" id="IPR001940">
    <property type="entry name" value="Peptidase_S1C"/>
</dbReference>
<dbReference type="SUPFAM" id="SSF50494">
    <property type="entry name" value="Trypsin-like serine proteases"/>
    <property type="match status" value="1"/>
</dbReference>
<dbReference type="PRINTS" id="PR00834">
    <property type="entry name" value="PROTEASES2C"/>
</dbReference>
<dbReference type="GO" id="GO:0006508">
    <property type="term" value="P:proteolysis"/>
    <property type="evidence" value="ECO:0007669"/>
    <property type="project" value="UniProtKB-KW"/>
</dbReference>
<evidence type="ECO:0000256" key="3">
    <source>
        <dbReference type="ARBA" id="ARBA00022801"/>
    </source>
</evidence>
<keyword evidence="3" id="KW-0378">Hydrolase</keyword>